<dbReference type="GO" id="GO:0003676">
    <property type="term" value="F:nucleic acid binding"/>
    <property type="evidence" value="ECO:0007669"/>
    <property type="project" value="InterPro"/>
</dbReference>
<dbReference type="EMBL" id="GBHO01041284">
    <property type="protein sequence ID" value="JAG02320.1"/>
    <property type="molecule type" value="Transcribed_RNA"/>
</dbReference>
<feature type="domain" description="Integrase catalytic" evidence="1">
    <location>
        <begin position="1"/>
        <end position="112"/>
    </location>
</feature>
<organism evidence="2">
    <name type="scientific">Lygus hesperus</name>
    <name type="common">Western plant bug</name>
    <dbReference type="NCBI Taxonomy" id="30085"/>
    <lineage>
        <taxon>Eukaryota</taxon>
        <taxon>Metazoa</taxon>
        <taxon>Ecdysozoa</taxon>
        <taxon>Arthropoda</taxon>
        <taxon>Hexapoda</taxon>
        <taxon>Insecta</taxon>
        <taxon>Pterygota</taxon>
        <taxon>Neoptera</taxon>
        <taxon>Paraneoptera</taxon>
        <taxon>Hemiptera</taxon>
        <taxon>Heteroptera</taxon>
        <taxon>Panheteroptera</taxon>
        <taxon>Cimicomorpha</taxon>
        <taxon>Miridae</taxon>
        <taxon>Mirini</taxon>
        <taxon>Lygus</taxon>
    </lineage>
</organism>
<dbReference type="Gene3D" id="3.30.420.10">
    <property type="entry name" value="Ribonuclease H-like superfamily/Ribonuclease H"/>
    <property type="match status" value="1"/>
</dbReference>
<evidence type="ECO:0000259" key="1">
    <source>
        <dbReference type="PROSITE" id="PS50994"/>
    </source>
</evidence>
<dbReference type="SUPFAM" id="SSF53098">
    <property type="entry name" value="Ribonuclease H-like"/>
    <property type="match status" value="1"/>
</dbReference>
<gene>
    <name evidence="2" type="ORF">CM83_104962</name>
</gene>
<protein>
    <recommendedName>
        <fullName evidence="1">Integrase catalytic domain-containing protein</fullName>
    </recommendedName>
</protein>
<reference evidence="2" key="1">
    <citation type="journal article" date="2014" name="PLoS ONE">
        <title>Transcriptome-Based Identification of ABC Transporters in the Western Tarnished Plant Bug Lygus hesperus.</title>
        <authorList>
            <person name="Hull J.J."/>
            <person name="Chaney K."/>
            <person name="Geib S.M."/>
            <person name="Fabrick J.A."/>
            <person name="Brent C.S."/>
            <person name="Walsh D."/>
            <person name="Lavine L.C."/>
        </authorList>
    </citation>
    <scope>NUCLEOTIDE SEQUENCE</scope>
</reference>
<name>A0A0A9WBS8_LYGHE</name>
<dbReference type="PANTHER" id="PTHR37984">
    <property type="entry name" value="PROTEIN CBG26694"/>
    <property type="match status" value="1"/>
</dbReference>
<evidence type="ECO:0000313" key="2">
    <source>
        <dbReference type="EMBL" id="JAG02320.1"/>
    </source>
</evidence>
<dbReference type="InterPro" id="IPR036397">
    <property type="entry name" value="RNaseH_sf"/>
</dbReference>
<dbReference type="InterPro" id="IPR001584">
    <property type="entry name" value="Integrase_cat-core"/>
</dbReference>
<dbReference type="InterPro" id="IPR050951">
    <property type="entry name" value="Retrovirus_Pol_polyprotein"/>
</dbReference>
<dbReference type="AlphaFoldDB" id="A0A0A9WBS8"/>
<dbReference type="PROSITE" id="PS50994">
    <property type="entry name" value="INTEGRASE"/>
    <property type="match status" value="1"/>
</dbReference>
<dbReference type="PANTHER" id="PTHR37984:SF15">
    <property type="entry name" value="INTEGRASE CATALYTIC DOMAIN-CONTAINING PROTEIN"/>
    <property type="match status" value="1"/>
</dbReference>
<dbReference type="InterPro" id="IPR012337">
    <property type="entry name" value="RNaseH-like_sf"/>
</dbReference>
<reference evidence="2" key="2">
    <citation type="submission" date="2014-07" db="EMBL/GenBank/DDBJ databases">
        <authorList>
            <person name="Hull J."/>
        </authorList>
    </citation>
    <scope>NUCLEOTIDE SEQUENCE</scope>
</reference>
<proteinExistence type="predicted"/>
<accession>A0A0A9WBS8</accession>
<feature type="non-terminal residue" evidence="2">
    <location>
        <position position="1"/>
    </location>
</feature>
<dbReference type="FunFam" id="3.30.420.10:FF:000032">
    <property type="entry name" value="Retrovirus-related Pol polyprotein from transposon 297-like Protein"/>
    <property type="match status" value="1"/>
</dbReference>
<sequence length="137" mass="15353">ETVAKGLVETVISRFGVPRELHSDQGTTFESEVFQEMCKLLNIHKTRTTPMHPQSNGQVERLNRTLVEMLAKMVDNRQDDWDEHLPWVLLAYRATEHAATGFSPASLVLGREVTLPLHLQTGVSPDAVPTTQYGMSL</sequence>
<dbReference type="GO" id="GO:0015074">
    <property type="term" value="P:DNA integration"/>
    <property type="evidence" value="ECO:0007669"/>
    <property type="project" value="InterPro"/>
</dbReference>